<name>A0ABN4RJY9_9BACL</name>
<evidence type="ECO:0000313" key="4">
    <source>
        <dbReference type="Proteomes" id="UP000092661"/>
    </source>
</evidence>
<keyword evidence="4" id="KW-1185">Reference proteome</keyword>
<protein>
    <recommendedName>
        <fullName evidence="2">HTH merR-type domain-containing protein</fullName>
    </recommendedName>
</protein>
<sequence>MRITISRLVKELNLEAHQLREWEKRDWLGEVVKDPRQNQQRVYTEEQVERIQLIAQTIQAQRAKGIKRTDFEEVETNLLERFGGEVKRLDTDLVVAPQSLNQIVELLIGQNQKINELQQLMEQQPKQQLTDPVDHTEVLEDMKTELKKSQEREEQLLAIVQQLQTDLDELKKVPAKSKWKFWDKD</sequence>
<evidence type="ECO:0000259" key="2">
    <source>
        <dbReference type="Pfam" id="PF13411"/>
    </source>
</evidence>
<feature type="coiled-coil region" evidence="1">
    <location>
        <begin position="139"/>
        <end position="173"/>
    </location>
</feature>
<dbReference type="InterPro" id="IPR000551">
    <property type="entry name" value="MerR-type_HTH_dom"/>
</dbReference>
<accession>A0ABN4RJY9</accession>
<proteinExistence type="predicted"/>
<keyword evidence="1" id="KW-0175">Coiled coil</keyword>
<evidence type="ECO:0000313" key="3">
    <source>
        <dbReference type="EMBL" id="ANU12316.1"/>
    </source>
</evidence>
<keyword evidence="3" id="KW-0614">Plasmid</keyword>
<dbReference type="RefSeq" id="WP_065537434.1">
    <property type="nucleotide sequence ID" value="NZ_CP016535.2"/>
</dbReference>
<dbReference type="Proteomes" id="UP000092661">
    <property type="component" value="Plasmid pPA05-1"/>
</dbReference>
<dbReference type="InterPro" id="IPR009061">
    <property type="entry name" value="DNA-bd_dom_put_sf"/>
</dbReference>
<reference evidence="3" key="1">
    <citation type="submission" date="2016-10" db="EMBL/GenBank/DDBJ databases">
        <authorList>
            <person name="See-Too W.S."/>
        </authorList>
    </citation>
    <scope>NUCLEOTIDE SEQUENCE</scope>
    <source>
        <strain evidence="3">DSM 14505</strain>
        <plasmid evidence="3">pPA05-1</plasmid>
    </source>
</reference>
<gene>
    <name evidence="3" type="ORF">BBH88_18610</name>
</gene>
<dbReference type="EMBL" id="CP016535">
    <property type="protein sequence ID" value="ANU12316.1"/>
    <property type="molecule type" value="Genomic_DNA"/>
</dbReference>
<dbReference type="SUPFAM" id="SSF46955">
    <property type="entry name" value="Putative DNA-binding domain"/>
    <property type="match status" value="1"/>
</dbReference>
<dbReference type="Pfam" id="PF13411">
    <property type="entry name" value="MerR_1"/>
    <property type="match status" value="1"/>
</dbReference>
<geneLocation type="plasmid" evidence="3 4">
    <name>pPA05-1</name>
</geneLocation>
<dbReference type="Gene3D" id="1.10.1660.10">
    <property type="match status" value="1"/>
</dbReference>
<organism evidence="3 4">
    <name type="scientific">Planococcus antarcticus DSM 14505</name>
    <dbReference type="NCBI Taxonomy" id="1185653"/>
    <lineage>
        <taxon>Bacteria</taxon>
        <taxon>Bacillati</taxon>
        <taxon>Bacillota</taxon>
        <taxon>Bacilli</taxon>
        <taxon>Bacillales</taxon>
        <taxon>Caryophanaceae</taxon>
        <taxon>Planococcus</taxon>
    </lineage>
</organism>
<evidence type="ECO:0000256" key="1">
    <source>
        <dbReference type="SAM" id="Coils"/>
    </source>
</evidence>
<feature type="domain" description="HTH merR-type" evidence="2">
    <location>
        <begin position="4"/>
        <end position="56"/>
    </location>
</feature>